<name>A0A1J4U1E5_9BACT</name>
<dbReference type="Proteomes" id="UP000182465">
    <property type="component" value="Unassembled WGS sequence"/>
</dbReference>
<dbReference type="Gene3D" id="3.40.50.720">
    <property type="entry name" value="NAD(P)-binding Rossmann-like Domain"/>
    <property type="match status" value="1"/>
</dbReference>
<evidence type="ECO:0000313" key="2">
    <source>
        <dbReference type="Proteomes" id="UP000182465"/>
    </source>
</evidence>
<evidence type="ECO:0008006" key="3">
    <source>
        <dbReference type="Google" id="ProtNLM"/>
    </source>
</evidence>
<gene>
    <name evidence="1" type="ORF">AUJ29_00350</name>
</gene>
<accession>A0A1J4U1E5</accession>
<evidence type="ECO:0000313" key="1">
    <source>
        <dbReference type="EMBL" id="OIO18210.1"/>
    </source>
</evidence>
<dbReference type="EMBL" id="MNVB01000010">
    <property type="protein sequence ID" value="OIO18210.1"/>
    <property type="molecule type" value="Genomic_DNA"/>
</dbReference>
<proteinExistence type="predicted"/>
<dbReference type="Gene3D" id="3.30.360.10">
    <property type="entry name" value="Dihydrodipicolinate Reductase, domain 2"/>
    <property type="match status" value="1"/>
</dbReference>
<reference evidence="1" key="1">
    <citation type="journal article" date="2016" name="Environ. Microbiol.">
        <title>Genomic resolution of a cold subsurface aquifer community provides metabolic insights for novel microbes adapted to high CO concentrations.</title>
        <authorList>
            <person name="Probst A.J."/>
            <person name="Castelle C.J."/>
            <person name="Singh A."/>
            <person name="Brown C.T."/>
            <person name="Anantharaman K."/>
            <person name="Sharon I."/>
            <person name="Hug L.A."/>
            <person name="Burstein D."/>
            <person name="Emerson J.B."/>
            <person name="Thomas B.C."/>
            <person name="Banfield J.F."/>
        </authorList>
    </citation>
    <scope>NUCLEOTIDE SEQUENCE [LARGE SCALE GENOMIC DNA]</scope>
    <source>
        <strain evidence="1">CG1_02_38_13</strain>
    </source>
</reference>
<comment type="caution">
    <text evidence="1">The sequence shown here is derived from an EMBL/GenBank/DDBJ whole genome shotgun (WGS) entry which is preliminary data.</text>
</comment>
<sequence length="129" mass="14876">MTFADKHAVNFGKIDILPDEFLAQLLKRMKHPRGYKEWENIWVLIKGSHQRRRKCIMMECIVPPLKGWEDAGCNIDTGFPASIIAQMIKSGDINKVGSFAPEGVVPEKLFFKELRKKKMRVYENGKIIN</sequence>
<organism evidence="1 2">
    <name type="scientific">Candidatus Kuenenbacteria bacterium CG1_02_38_13</name>
    <dbReference type="NCBI Taxonomy" id="1805235"/>
    <lineage>
        <taxon>Bacteria</taxon>
        <taxon>Candidatus Kueneniibacteriota</taxon>
    </lineage>
</organism>
<protein>
    <recommendedName>
        <fullName evidence="3">Saccharopine dehydrogenase-like C-terminal domain-containing protein</fullName>
    </recommendedName>
</protein>
<dbReference type="AlphaFoldDB" id="A0A1J4U1E5"/>